<keyword evidence="4" id="KW-1185">Reference proteome</keyword>
<sequence length="403" mass="45050">MNLRYICTLSLVPTLCVLLVLLLEFVEEGLAQNPDPLFELPVQLVGFPVIVLSVRLSQFARKLAYSLSPSTYRFAQQTGTPPHPLALDAELAQKQILSAFGPRACIPGGAVPRARVTCCGQRPPCARRRQGQAACRLVGGLEAVLIRKIQGGRLLYFYSAVQQDDLCQLVANPVFNSWIAQGTDLLFLNLTAVDQPFVHVDYDTLAATIDKLPRQENSVVRLKLPLFGYEPLVRRLGHTLLYGHIRLMGNYAESYALLSSDLQRFECRDYRVKVHIFDGEDFATLTSRAERFVMLRLDHLKWSPLPSRMNLIQLCSLVRPQHIHGIVPHHSVGNVPPAPEYLQRFRASYSPQQPQNPRPAAAALSRALPDSRKTAHHVIRKKGLEFLSDDDDDDDDTGMAASD</sequence>
<accession>B4GZU9</accession>
<proteinExistence type="predicted"/>
<dbReference type="eggNOG" id="ENOG502TC9H">
    <property type="taxonomic scope" value="Eukaryota"/>
</dbReference>
<dbReference type="OrthoDB" id="7832870at2759"/>
<protein>
    <submittedName>
        <fullName evidence="3">GL22866</fullName>
    </submittedName>
</protein>
<evidence type="ECO:0000313" key="4">
    <source>
        <dbReference type="Proteomes" id="UP000008744"/>
    </source>
</evidence>
<evidence type="ECO:0000256" key="2">
    <source>
        <dbReference type="SAM" id="SignalP"/>
    </source>
</evidence>
<keyword evidence="2" id="KW-0732">Signal</keyword>
<dbReference type="Proteomes" id="UP000008744">
    <property type="component" value="Unassembled WGS sequence"/>
</dbReference>
<feature type="compositionally biased region" description="Low complexity" evidence="1">
    <location>
        <begin position="351"/>
        <end position="368"/>
    </location>
</feature>
<name>B4GZU9_DROPE</name>
<dbReference type="HOGENOM" id="CLU_683851_0_0_1"/>
<organism evidence="4">
    <name type="scientific">Drosophila persimilis</name>
    <name type="common">Fruit fly</name>
    <dbReference type="NCBI Taxonomy" id="7234"/>
    <lineage>
        <taxon>Eukaryota</taxon>
        <taxon>Metazoa</taxon>
        <taxon>Ecdysozoa</taxon>
        <taxon>Arthropoda</taxon>
        <taxon>Hexapoda</taxon>
        <taxon>Insecta</taxon>
        <taxon>Pterygota</taxon>
        <taxon>Neoptera</taxon>
        <taxon>Endopterygota</taxon>
        <taxon>Diptera</taxon>
        <taxon>Brachycera</taxon>
        <taxon>Muscomorpha</taxon>
        <taxon>Ephydroidea</taxon>
        <taxon>Drosophilidae</taxon>
        <taxon>Drosophila</taxon>
        <taxon>Sophophora</taxon>
    </lineage>
</organism>
<reference evidence="3 4" key="1">
    <citation type="journal article" date="2007" name="Nature">
        <title>Evolution of genes and genomes on the Drosophila phylogeny.</title>
        <authorList>
            <consortium name="Drosophila 12 Genomes Consortium"/>
            <person name="Clark A.G."/>
            <person name="Eisen M.B."/>
            <person name="Smith D.R."/>
            <person name="Bergman C.M."/>
            <person name="Oliver B."/>
            <person name="Markow T.A."/>
            <person name="Kaufman T.C."/>
            <person name="Kellis M."/>
            <person name="Gelbart W."/>
            <person name="Iyer V.N."/>
            <person name="Pollard D.A."/>
            <person name="Sackton T.B."/>
            <person name="Larracuente A.M."/>
            <person name="Singh N.D."/>
            <person name="Abad J.P."/>
            <person name="Abt D.N."/>
            <person name="Adryan B."/>
            <person name="Aguade M."/>
            <person name="Akashi H."/>
            <person name="Anderson W.W."/>
            <person name="Aquadro C.F."/>
            <person name="Ardell D.H."/>
            <person name="Arguello R."/>
            <person name="Artieri C.G."/>
            <person name="Barbash D.A."/>
            <person name="Barker D."/>
            <person name="Barsanti P."/>
            <person name="Batterham P."/>
            <person name="Batzoglou S."/>
            <person name="Begun D."/>
            <person name="Bhutkar A."/>
            <person name="Blanco E."/>
            <person name="Bosak S.A."/>
            <person name="Bradley R.K."/>
            <person name="Brand A.D."/>
            <person name="Brent M.R."/>
            <person name="Brooks A.N."/>
            <person name="Brown R.H."/>
            <person name="Butlin R.K."/>
            <person name="Caggese C."/>
            <person name="Calvi B.R."/>
            <person name="Bernardo de Carvalho A."/>
            <person name="Caspi A."/>
            <person name="Castrezana S."/>
            <person name="Celniker S.E."/>
            <person name="Chang J.L."/>
            <person name="Chapple C."/>
            <person name="Chatterji S."/>
            <person name="Chinwalla A."/>
            <person name="Civetta A."/>
            <person name="Clifton S.W."/>
            <person name="Comeron J.M."/>
            <person name="Costello J.C."/>
            <person name="Coyne J.A."/>
            <person name="Daub J."/>
            <person name="David R.G."/>
            <person name="Delcher A.L."/>
            <person name="Delehaunty K."/>
            <person name="Do C.B."/>
            <person name="Ebling H."/>
            <person name="Edwards K."/>
            <person name="Eickbush T."/>
            <person name="Evans J.D."/>
            <person name="Filipski A."/>
            <person name="Findeiss S."/>
            <person name="Freyhult E."/>
            <person name="Fulton L."/>
            <person name="Fulton R."/>
            <person name="Garcia A.C."/>
            <person name="Gardiner A."/>
            <person name="Garfield D.A."/>
            <person name="Garvin B.E."/>
            <person name="Gibson G."/>
            <person name="Gilbert D."/>
            <person name="Gnerre S."/>
            <person name="Godfrey J."/>
            <person name="Good R."/>
            <person name="Gotea V."/>
            <person name="Gravely B."/>
            <person name="Greenberg A.J."/>
            <person name="Griffiths-Jones S."/>
            <person name="Gross S."/>
            <person name="Guigo R."/>
            <person name="Gustafson E.A."/>
            <person name="Haerty W."/>
            <person name="Hahn M.W."/>
            <person name="Halligan D.L."/>
            <person name="Halpern A.L."/>
            <person name="Halter G.M."/>
            <person name="Han M.V."/>
            <person name="Heger A."/>
            <person name="Hillier L."/>
            <person name="Hinrichs A.S."/>
            <person name="Holmes I."/>
            <person name="Hoskins R.A."/>
            <person name="Hubisz M.J."/>
            <person name="Hultmark D."/>
            <person name="Huntley M.A."/>
            <person name="Jaffe D.B."/>
            <person name="Jagadeeshan S."/>
            <person name="Jeck W.R."/>
            <person name="Johnson J."/>
            <person name="Jones C.D."/>
            <person name="Jordan W.C."/>
            <person name="Karpen G.H."/>
            <person name="Kataoka E."/>
            <person name="Keightley P.D."/>
            <person name="Kheradpour P."/>
            <person name="Kirkness E.F."/>
            <person name="Koerich L.B."/>
            <person name="Kristiansen K."/>
            <person name="Kudrna D."/>
            <person name="Kulathinal R.J."/>
            <person name="Kumar S."/>
            <person name="Kwok R."/>
            <person name="Lander E."/>
            <person name="Langley C.H."/>
            <person name="Lapoint R."/>
            <person name="Lazzaro B.P."/>
            <person name="Lee S.J."/>
            <person name="Levesque L."/>
            <person name="Li R."/>
            <person name="Lin C.F."/>
            <person name="Lin M.F."/>
            <person name="Lindblad-Toh K."/>
            <person name="Llopart A."/>
            <person name="Long M."/>
            <person name="Low L."/>
            <person name="Lozovsky E."/>
            <person name="Lu J."/>
            <person name="Luo M."/>
            <person name="Machado C.A."/>
            <person name="Makalowski W."/>
            <person name="Marzo M."/>
            <person name="Matsuda M."/>
            <person name="Matzkin L."/>
            <person name="McAllister B."/>
            <person name="McBride C.S."/>
            <person name="McKernan B."/>
            <person name="McKernan K."/>
            <person name="Mendez-Lago M."/>
            <person name="Minx P."/>
            <person name="Mollenhauer M.U."/>
            <person name="Montooth K."/>
            <person name="Mount S.M."/>
            <person name="Mu X."/>
            <person name="Myers E."/>
            <person name="Negre B."/>
            <person name="Newfeld S."/>
            <person name="Nielsen R."/>
            <person name="Noor M.A."/>
            <person name="O'Grady P."/>
            <person name="Pachter L."/>
            <person name="Papaceit M."/>
            <person name="Parisi M.J."/>
            <person name="Parisi M."/>
            <person name="Parts L."/>
            <person name="Pedersen J.S."/>
            <person name="Pesole G."/>
            <person name="Phillippy A.M."/>
            <person name="Ponting C.P."/>
            <person name="Pop M."/>
            <person name="Porcelli D."/>
            <person name="Powell J.R."/>
            <person name="Prohaska S."/>
            <person name="Pruitt K."/>
            <person name="Puig M."/>
            <person name="Quesneville H."/>
            <person name="Ram K.R."/>
            <person name="Rand D."/>
            <person name="Rasmussen M.D."/>
            <person name="Reed L.K."/>
            <person name="Reenan R."/>
            <person name="Reily A."/>
            <person name="Remington K.A."/>
            <person name="Rieger T.T."/>
            <person name="Ritchie M.G."/>
            <person name="Robin C."/>
            <person name="Rogers Y.H."/>
            <person name="Rohde C."/>
            <person name="Rozas J."/>
            <person name="Rubenfield M.J."/>
            <person name="Ruiz A."/>
            <person name="Russo S."/>
            <person name="Salzberg S.L."/>
            <person name="Sanchez-Gracia A."/>
            <person name="Saranga D.J."/>
            <person name="Sato H."/>
            <person name="Schaeffer S.W."/>
            <person name="Schatz M.C."/>
            <person name="Schlenke T."/>
            <person name="Schwartz R."/>
            <person name="Segarra C."/>
            <person name="Singh R.S."/>
            <person name="Sirot L."/>
            <person name="Sirota M."/>
            <person name="Sisneros N.B."/>
            <person name="Smith C.D."/>
            <person name="Smith T.F."/>
            <person name="Spieth J."/>
            <person name="Stage D.E."/>
            <person name="Stark A."/>
            <person name="Stephan W."/>
            <person name="Strausberg R.L."/>
            <person name="Strempel S."/>
            <person name="Sturgill D."/>
            <person name="Sutton G."/>
            <person name="Sutton G.G."/>
            <person name="Tao W."/>
            <person name="Teichmann S."/>
            <person name="Tobari Y.N."/>
            <person name="Tomimura Y."/>
            <person name="Tsolas J.M."/>
            <person name="Valente V.L."/>
            <person name="Venter E."/>
            <person name="Venter J.C."/>
            <person name="Vicario S."/>
            <person name="Vieira F.G."/>
            <person name="Vilella A.J."/>
            <person name="Villasante A."/>
            <person name="Walenz B."/>
            <person name="Wang J."/>
            <person name="Wasserman M."/>
            <person name="Watts T."/>
            <person name="Wilson D."/>
            <person name="Wilson R.K."/>
            <person name="Wing R.A."/>
            <person name="Wolfner M.F."/>
            <person name="Wong A."/>
            <person name="Wong G.K."/>
            <person name="Wu C.I."/>
            <person name="Wu G."/>
            <person name="Yamamoto D."/>
            <person name="Yang H.P."/>
            <person name="Yang S.P."/>
            <person name="Yorke J.A."/>
            <person name="Yoshida K."/>
            <person name="Zdobnov E."/>
            <person name="Zhang P."/>
            <person name="Zhang Y."/>
            <person name="Zimin A.V."/>
            <person name="Baldwin J."/>
            <person name="Abdouelleil A."/>
            <person name="Abdulkadir J."/>
            <person name="Abebe A."/>
            <person name="Abera B."/>
            <person name="Abreu J."/>
            <person name="Acer S.C."/>
            <person name="Aftuck L."/>
            <person name="Alexander A."/>
            <person name="An P."/>
            <person name="Anderson E."/>
            <person name="Anderson S."/>
            <person name="Arachi H."/>
            <person name="Azer M."/>
            <person name="Bachantsang P."/>
            <person name="Barry A."/>
            <person name="Bayul T."/>
            <person name="Berlin A."/>
            <person name="Bessette D."/>
            <person name="Bloom T."/>
            <person name="Blye J."/>
            <person name="Boguslavskiy L."/>
            <person name="Bonnet C."/>
            <person name="Boukhgalter B."/>
            <person name="Bourzgui I."/>
            <person name="Brown A."/>
            <person name="Cahill P."/>
            <person name="Channer S."/>
            <person name="Cheshatsang Y."/>
            <person name="Chuda L."/>
            <person name="Citroen M."/>
            <person name="Collymore A."/>
            <person name="Cooke P."/>
            <person name="Costello M."/>
            <person name="D'Aco K."/>
            <person name="Daza R."/>
            <person name="De Haan G."/>
            <person name="DeGray S."/>
            <person name="DeMaso C."/>
            <person name="Dhargay N."/>
            <person name="Dooley K."/>
            <person name="Dooley E."/>
            <person name="Doricent M."/>
            <person name="Dorje P."/>
            <person name="Dorjee K."/>
            <person name="Dupes A."/>
            <person name="Elong R."/>
            <person name="Falk J."/>
            <person name="Farina A."/>
            <person name="Faro S."/>
            <person name="Ferguson D."/>
            <person name="Fisher S."/>
            <person name="Foley C.D."/>
            <person name="Franke A."/>
            <person name="Friedrich D."/>
            <person name="Gadbois L."/>
            <person name="Gearin G."/>
            <person name="Gearin C.R."/>
            <person name="Giannoukos G."/>
            <person name="Goode T."/>
            <person name="Graham J."/>
            <person name="Grandbois E."/>
            <person name="Grewal S."/>
            <person name="Gyaltsen K."/>
            <person name="Hafez N."/>
            <person name="Hagos B."/>
            <person name="Hall J."/>
            <person name="Henson C."/>
            <person name="Hollinger A."/>
            <person name="Honan T."/>
            <person name="Huard M.D."/>
            <person name="Hughes L."/>
            <person name="Hurhula B."/>
            <person name="Husby M.E."/>
            <person name="Kamat A."/>
            <person name="Kanga B."/>
            <person name="Kashin S."/>
            <person name="Khazanovich D."/>
            <person name="Kisner P."/>
            <person name="Lance K."/>
            <person name="Lara M."/>
            <person name="Lee W."/>
            <person name="Lennon N."/>
            <person name="Letendre F."/>
            <person name="LeVine R."/>
            <person name="Lipovsky A."/>
            <person name="Liu X."/>
            <person name="Liu J."/>
            <person name="Liu S."/>
            <person name="Lokyitsang T."/>
            <person name="Lokyitsang Y."/>
            <person name="Lubonja R."/>
            <person name="Lui A."/>
            <person name="MacDonald P."/>
            <person name="Magnisalis V."/>
            <person name="Maru K."/>
            <person name="Matthews C."/>
            <person name="McCusker W."/>
            <person name="McDonough S."/>
            <person name="Mehta T."/>
            <person name="Meldrim J."/>
            <person name="Meneus L."/>
            <person name="Mihai O."/>
            <person name="Mihalev A."/>
            <person name="Mihova T."/>
            <person name="Mittelman R."/>
            <person name="Mlenga V."/>
            <person name="Montmayeur A."/>
            <person name="Mulrain L."/>
            <person name="Navidi A."/>
            <person name="Naylor J."/>
            <person name="Negash T."/>
            <person name="Nguyen T."/>
            <person name="Nguyen N."/>
            <person name="Nicol R."/>
            <person name="Norbu C."/>
            <person name="Norbu N."/>
            <person name="Novod N."/>
            <person name="O'Neill B."/>
            <person name="Osman S."/>
            <person name="Markiewicz E."/>
            <person name="Oyono O.L."/>
            <person name="Patti C."/>
            <person name="Phunkhang P."/>
            <person name="Pierre F."/>
            <person name="Priest M."/>
            <person name="Raghuraman S."/>
            <person name="Rege F."/>
            <person name="Reyes R."/>
            <person name="Rise C."/>
            <person name="Rogov P."/>
            <person name="Ross K."/>
            <person name="Ryan E."/>
            <person name="Settipalli S."/>
            <person name="Shea T."/>
            <person name="Sherpa N."/>
            <person name="Shi L."/>
            <person name="Shih D."/>
            <person name="Sparrow T."/>
            <person name="Spaulding J."/>
            <person name="Stalker J."/>
            <person name="Stange-Thomann N."/>
            <person name="Stavropoulos S."/>
            <person name="Stone C."/>
            <person name="Strader C."/>
            <person name="Tesfaye S."/>
            <person name="Thomson T."/>
            <person name="Thoulutsang Y."/>
            <person name="Thoulutsang D."/>
            <person name="Topham K."/>
            <person name="Topping I."/>
            <person name="Tsamla T."/>
            <person name="Vassiliev H."/>
            <person name="Vo A."/>
            <person name="Wangchuk T."/>
            <person name="Wangdi T."/>
            <person name="Weiand M."/>
            <person name="Wilkinson J."/>
            <person name="Wilson A."/>
            <person name="Yadav S."/>
            <person name="Young G."/>
            <person name="Yu Q."/>
            <person name="Zembek L."/>
            <person name="Zhong D."/>
            <person name="Zimmer A."/>
            <person name="Zwirko Z."/>
            <person name="Jaffe D.B."/>
            <person name="Alvarez P."/>
            <person name="Brockman W."/>
            <person name="Butler J."/>
            <person name="Chin C."/>
            <person name="Gnerre S."/>
            <person name="Grabherr M."/>
            <person name="Kleber M."/>
            <person name="Mauceli E."/>
            <person name="MacCallum I."/>
        </authorList>
    </citation>
    <scope>NUCLEOTIDE SEQUENCE [LARGE SCALE GENOMIC DNA]</scope>
    <source>
        <strain evidence="4">MSH-3 / Tucson 14011-0111.49</strain>
    </source>
</reference>
<evidence type="ECO:0000256" key="1">
    <source>
        <dbReference type="SAM" id="MobiDB-lite"/>
    </source>
</evidence>
<feature type="signal peptide" evidence="2">
    <location>
        <begin position="1"/>
        <end position="31"/>
    </location>
</feature>
<feature type="compositionally biased region" description="Acidic residues" evidence="1">
    <location>
        <begin position="387"/>
        <end position="397"/>
    </location>
</feature>
<gene>
    <name evidence="3" type="primary">Dper\GL22866</name>
    <name evidence="3" type="ORF">Dper_GL22866</name>
</gene>
<feature type="chain" id="PRO_5002804739" evidence="2">
    <location>
        <begin position="32"/>
        <end position="403"/>
    </location>
</feature>
<dbReference type="AlphaFoldDB" id="B4GZU9"/>
<dbReference type="OMA" id="IQWSSTE"/>
<dbReference type="PhylomeDB" id="B4GZU9"/>
<evidence type="ECO:0000313" key="3">
    <source>
        <dbReference type="EMBL" id="EDW29526.1"/>
    </source>
</evidence>
<feature type="region of interest" description="Disordered" evidence="1">
    <location>
        <begin position="349"/>
        <end position="403"/>
    </location>
</feature>
<dbReference type="EMBL" id="CH479199">
    <property type="protein sequence ID" value="EDW29526.1"/>
    <property type="molecule type" value="Genomic_DNA"/>
</dbReference>